<reference evidence="1" key="1">
    <citation type="journal article" date="2023" name="Mol. Phylogenet. Evol.">
        <title>Genome-scale phylogeny and comparative genomics of the fungal order Sordariales.</title>
        <authorList>
            <person name="Hensen N."/>
            <person name="Bonometti L."/>
            <person name="Westerberg I."/>
            <person name="Brannstrom I.O."/>
            <person name="Guillou S."/>
            <person name="Cros-Aarteil S."/>
            <person name="Calhoun S."/>
            <person name="Haridas S."/>
            <person name="Kuo A."/>
            <person name="Mondo S."/>
            <person name="Pangilinan J."/>
            <person name="Riley R."/>
            <person name="LaButti K."/>
            <person name="Andreopoulos B."/>
            <person name="Lipzen A."/>
            <person name="Chen C."/>
            <person name="Yan M."/>
            <person name="Daum C."/>
            <person name="Ng V."/>
            <person name="Clum A."/>
            <person name="Steindorff A."/>
            <person name="Ohm R.A."/>
            <person name="Martin F."/>
            <person name="Silar P."/>
            <person name="Natvig D.O."/>
            <person name="Lalanne C."/>
            <person name="Gautier V."/>
            <person name="Ament-Velasquez S.L."/>
            <person name="Kruys A."/>
            <person name="Hutchinson M.I."/>
            <person name="Powell A.J."/>
            <person name="Barry K."/>
            <person name="Miller A.N."/>
            <person name="Grigoriev I.V."/>
            <person name="Debuchy R."/>
            <person name="Gladieux P."/>
            <person name="Hiltunen Thoren M."/>
            <person name="Johannesson H."/>
        </authorList>
    </citation>
    <scope>NUCLEOTIDE SEQUENCE</scope>
    <source>
        <strain evidence="1">CBS 168.71</strain>
    </source>
</reference>
<proteinExistence type="predicted"/>
<dbReference type="EMBL" id="JAUEPN010000007">
    <property type="protein sequence ID" value="KAK3292469.1"/>
    <property type="molecule type" value="Genomic_DNA"/>
</dbReference>
<comment type="caution">
    <text evidence="1">The sequence shown here is derived from an EMBL/GenBank/DDBJ whole genome shotgun (WGS) entry which is preliminary data.</text>
</comment>
<dbReference type="AlphaFoldDB" id="A0AAE0H9V7"/>
<name>A0AAE0H9V7_9PEZI</name>
<protein>
    <submittedName>
        <fullName evidence="1">Uncharacterized protein</fullName>
    </submittedName>
</protein>
<keyword evidence="2" id="KW-1185">Reference proteome</keyword>
<reference evidence="1" key="2">
    <citation type="submission" date="2023-06" db="EMBL/GenBank/DDBJ databases">
        <authorList>
            <consortium name="Lawrence Berkeley National Laboratory"/>
            <person name="Haridas S."/>
            <person name="Hensen N."/>
            <person name="Bonometti L."/>
            <person name="Westerberg I."/>
            <person name="Brannstrom I.O."/>
            <person name="Guillou S."/>
            <person name="Cros-Aarteil S."/>
            <person name="Calhoun S."/>
            <person name="Kuo A."/>
            <person name="Mondo S."/>
            <person name="Pangilinan J."/>
            <person name="Riley R."/>
            <person name="Labutti K."/>
            <person name="Andreopoulos B."/>
            <person name="Lipzen A."/>
            <person name="Chen C."/>
            <person name="Yanf M."/>
            <person name="Daum C."/>
            <person name="Ng V."/>
            <person name="Clum A."/>
            <person name="Steindorff A."/>
            <person name="Ohm R."/>
            <person name="Martin F."/>
            <person name="Silar P."/>
            <person name="Natvig D."/>
            <person name="Lalanne C."/>
            <person name="Gautier V."/>
            <person name="Ament-Velasquez S.L."/>
            <person name="Kruys A."/>
            <person name="Hutchinson M.I."/>
            <person name="Powell A.J."/>
            <person name="Barry K."/>
            <person name="Miller A.N."/>
            <person name="Grigoriev I.V."/>
            <person name="Debuchy R."/>
            <person name="Gladieux P."/>
            <person name="Thoren M.H."/>
            <person name="Johannesson H."/>
        </authorList>
    </citation>
    <scope>NUCLEOTIDE SEQUENCE</scope>
    <source>
        <strain evidence="1">CBS 168.71</strain>
    </source>
</reference>
<evidence type="ECO:0000313" key="1">
    <source>
        <dbReference type="EMBL" id="KAK3292469.1"/>
    </source>
</evidence>
<sequence length="218" mass="24069">MILKSTDKTSGLQARAQHQALSTNFRTINKHAVYAPSSSSSSSSTNLGGRPPLPLSSPITYPAIITTTIATTITTGLFESAQQWQRLDELCAPTQTAPSATPGCGTATFVPCSACPASRPWQRWQRWEVGREGFERAVGGEGDLYVGIAREYGHAQAEEVWETLRVWDYLPANHRKTRVHDKPSPQEVLSVLERVKIEHGDVEAGVLRLWVLEMAEWI</sequence>
<organism evidence="1 2">
    <name type="scientific">Chaetomium fimeti</name>
    <dbReference type="NCBI Taxonomy" id="1854472"/>
    <lineage>
        <taxon>Eukaryota</taxon>
        <taxon>Fungi</taxon>
        <taxon>Dikarya</taxon>
        <taxon>Ascomycota</taxon>
        <taxon>Pezizomycotina</taxon>
        <taxon>Sordariomycetes</taxon>
        <taxon>Sordariomycetidae</taxon>
        <taxon>Sordariales</taxon>
        <taxon>Chaetomiaceae</taxon>
        <taxon>Chaetomium</taxon>
    </lineage>
</organism>
<evidence type="ECO:0000313" key="2">
    <source>
        <dbReference type="Proteomes" id="UP001278766"/>
    </source>
</evidence>
<dbReference type="RefSeq" id="XP_062655983.1">
    <property type="nucleotide sequence ID" value="XM_062806128.1"/>
</dbReference>
<accession>A0AAE0H9V7</accession>
<dbReference type="Proteomes" id="UP001278766">
    <property type="component" value="Unassembled WGS sequence"/>
</dbReference>
<gene>
    <name evidence="1" type="ORF">B0H64DRAFT_435207</name>
</gene>
<dbReference type="GeneID" id="87843076"/>